<evidence type="ECO:0000256" key="1">
    <source>
        <dbReference type="SAM" id="MobiDB-lite"/>
    </source>
</evidence>
<accession>A0AAV6P906</accession>
<proteinExistence type="predicted"/>
<comment type="caution">
    <text evidence="2">The sequence shown here is derived from an EMBL/GenBank/DDBJ whole genome shotgun (WGS) entry which is preliminary data.</text>
</comment>
<keyword evidence="3" id="KW-1185">Reference proteome</keyword>
<dbReference type="Proteomes" id="UP000685013">
    <property type="component" value="Chromosome 1"/>
</dbReference>
<feature type="region of interest" description="Disordered" evidence="1">
    <location>
        <begin position="1"/>
        <end position="25"/>
    </location>
</feature>
<evidence type="ECO:0000313" key="3">
    <source>
        <dbReference type="Proteomes" id="UP000685013"/>
    </source>
</evidence>
<gene>
    <name evidence="2" type="ORF">SDJN03_01052</name>
</gene>
<feature type="compositionally biased region" description="Polar residues" evidence="1">
    <location>
        <begin position="7"/>
        <end position="22"/>
    </location>
</feature>
<feature type="non-terminal residue" evidence="2">
    <location>
        <position position="1"/>
    </location>
</feature>
<name>A0AAV6P906_9ROSI</name>
<reference evidence="2 3" key="1">
    <citation type="journal article" date="2021" name="Hortic Res">
        <title>The domestication of Cucurbita argyrosperma as revealed by the genome of its wild relative.</title>
        <authorList>
            <person name="Barrera-Redondo J."/>
            <person name="Sanchez-de la Vega G."/>
            <person name="Aguirre-Liguori J.A."/>
            <person name="Castellanos-Morales G."/>
            <person name="Gutierrez-Guerrero Y.T."/>
            <person name="Aguirre-Dugua X."/>
            <person name="Aguirre-Planter E."/>
            <person name="Tenaillon M.I."/>
            <person name="Lira-Saade R."/>
            <person name="Eguiarte L.E."/>
        </authorList>
    </citation>
    <scope>NUCLEOTIDE SEQUENCE [LARGE SCALE GENOMIC DNA]</scope>
    <source>
        <strain evidence="2">JBR-2021</strain>
    </source>
</reference>
<organism evidence="2 3">
    <name type="scientific">Cucurbita argyrosperma subsp. sororia</name>
    <dbReference type="NCBI Taxonomy" id="37648"/>
    <lineage>
        <taxon>Eukaryota</taxon>
        <taxon>Viridiplantae</taxon>
        <taxon>Streptophyta</taxon>
        <taxon>Embryophyta</taxon>
        <taxon>Tracheophyta</taxon>
        <taxon>Spermatophyta</taxon>
        <taxon>Magnoliopsida</taxon>
        <taxon>eudicotyledons</taxon>
        <taxon>Gunneridae</taxon>
        <taxon>Pentapetalae</taxon>
        <taxon>rosids</taxon>
        <taxon>fabids</taxon>
        <taxon>Cucurbitales</taxon>
        <taxon>Cucurbitaceae</taxon>
        <taxon>Cucurbiteae</taxon>
        <taxon>Cucurbita</taxon>
    </lineage>
</organism>
<dbReference type="EMBL" id="JAGKQH010000001">
    <property type="protein sequence ID" value="KAG6607710.1"/>
    <property type="molecule type" value="Genomic_DNA"/>
</dbReference>
<dbReference type="AlphaFoldDB" id="A0AAV6P906"/>
<sequence>MNRRTIDTYNENETHGPSTPTVRPSLHAQVPSVRVANNKSCNSIAIATATVLIETASLLPSCPAIREAKVALRKDM</sequence>
<evidence type="ECO:0000313" key="2">
    <source>
        <dbReference type="EMBL" id="KAG6607710.1"/>
    </source>
</evidence>
<protein>
    <submittedName>
        <fullName evidence="2">Uncharacterized protein</fullName>
    </submittedName>
</protein>